<reference evidence="2 3" key="1">
    <citation type="submission" date="2011-09" db="EMBL/GenBank/DDBJ databases">
        <authorList>
            <consortium name="US DOE Joint Genome Institute (JGI-PGF)"/>
            <person name="Lucas S."/>
            <person name="Han J."/>
            <person name="Lapidus A."/>
            <person name="Cheng J.-F."/>
            <person name="Goodwin L."/>
            <person name="Pitluck S."/>
            <person name="Peters L."/>
            <person name="Land M.L."/>
            <person name="Hauser L."/>
            <person name="Brambilla E."/>
            <person name="Klenk H.-P."/>
            <person name="Woyke T.J."/>
        </authorList>
    </citation>
    <scope>NUCLEOTIDE SEQUENCE [LARGE SCALE GENOMIC DNA]</scope>
    <source>
        <strain evidence="2 3">K62</strain>
    </source>
</reference>
<organism evidence="2 3">
    <name type="scientific">Saccharomonospora glauca K62</name>
    <dbReference type="NCBI Taxonomy" id="928724"/>
    <lineage>
        <taxon>Bacteria</taxon>
        <taxon>Bacillati</taxon>
        <taxon>Actinomycetota</taxon>
        <taxon>Actinomycetes</taxon>
        <taxon>Pseudonocardiales</taxon>
        <taxon>Pseudonocardiaceae</taxon>
        <taxon>Saccharomonospora</taxon>
    </lineage>
</organism>
<dbReference type="STRING" id="928724.SacglDRAFT_00288"/>
<dbReference type="InterPro" id="IPR010852">
    <property type="entry name" value="ABATE"/>
</dbReference>
<dbReference type="AlphaFoldDB" id="I1CX20"/>
<accession>I1CX20</accession>
<reference evidence="3" key="2">
    <citation type="submission" date="2012-01" db="EMBL/GenBank/DDBJ databases">
        <title>Noncontiguous Finished sequence of chromosome of Saccharomonospora glauca K62.</title>
        <authorList>
            <consortium name="US DOE Joint Genome Institute"/>
            <person name="Lucas S."/>
            <person name="Han J."/>
            <person name="Lapidus A."/>
            <person name="Cheng J.-F."/>
            <person name="Goodwin L."/>
            <person name="Pitluck S."/>
            <person name="Peters L."/>
            <person name="Mikhailova N."/>
            <person name="Held B."/>
            <person name="Detter J.C."/>
            <person name="Han C."/>
            <person name="Tapia R."/>
            <person name="Land M."/>
            <person name="Hauser L."/>
            <person name="Kyrpides N."/>
            <person name="Ivanova N."/>
            <person name="Pagani I."/>
            <person name="Brambilla E.-M."/>
            <person name="Klenk H.-P."/>
            <person name="Woyke T."/>
        </authorList>
    </citation>
    <scope>NUCLEOTIDE SEQUENCE [LARGE SCALE GENOMIC DNA]</scope>
    <source>
        <strain evidence="3">K62</strain>
    </source>
</reference>
<evidence type="ECO:0000313" key="3">
    <source>
        <dbReference type="Proteomes" id="UP000005087"/>
    </source>
</evidence>
<keyword evidence="3" id="KW-1185">Reference proteome</keyword>
<dbReference type="PANTHER" id="PTHR35525:SF3">
    <property type="entry name" value="BLL6575 PROTEIN"/>
    <property type="match status" value="1"/>
</dbReference>
<dbReference type="PANTHER" id="PTHR35525">
    <property type="entry name" value="BLL6575 PROTEIN"/>
    <property type="match status" value="1"/>
</dbReference>
<protein>
    <submittedName>
        <fullName evidence="2">Conserved protein containing a Zn-ribbon-like motif</fullName>
    </submittedName>
</protein>
<dbReference type="Gene3D" id="1.10.3300.10">
    <property type="entry name" value="Jann2411-like domain"/>
    <property type="match status" value="1"/>
</dbReference>
<name>I1CX20_9PSEU</name>
<dbReference type="HOGENOM" id="CLU_087298_0_0_11"/>
<sequence length="160" mass="17589">MSLVLDFLNTRDAEADTDVLGSEETWRTWASDRGLTADPLPEATRAREALRAAAGDRAADDVAPTVHVPVRTSPSAGGVAFEPSTAVAAVYAAAARLTVLGERNRIKICPADDCRRAFHDRSRNRSRTWCSMRVCGNRRKARTFRRRSTLSITQMEQPCG</sequence>
<feature type="domain" description="Zinc finger CGNR" evidence="1">
    <location>
        <begin position="105"/>
        <end position="147"/>
    </location>
</feature>
<dbReference type="Pfam" id="PF11706">
    <property type="entry name" value="zf-CGNR"/>
    <property type="match status" value="1"/>
</dbReference>
<evidence type="ECO:0000259" key="1">
    <source>
        <dbReference type="Pfam" id="PF11706"/>
    </source>
</evidence>
<dbReference type="Proteomes" id="UP000005087">
    <property type="component" value="Chromosome"/>
</dbReference>
<proteinExistence type="predicted"/>
<dbReference type="eggNOG" id="COG5516">
    <property type="taxonomic scope" value="Bacteria"/>
</dbReference>
<dbReference type="EMBL" id="CM001484">
    <property type="protein sequence ID" value="EIE97244.1"/>
    <property type="molecule type" value="Genomic_DNA"/>
</dbReference>
<dbReference type="InterPro" id="IPR023286">
    <property type="entry name" value="ABATE_dom_sf"/>
</dbReference>
<evidence type="ECO:0000313" key="2">
    <source>
        <dbReference type="EMBL" id="EIE97244.1"/>
    </source>
</evidence>
<dbReference type="InterPro" id="IPR021005">
    <property type="entry name" value="Znf_CGNR"/>
</dbReference>
<dbReference type="SUPFAM" id="SSF160904">
    <property type="entry name" value="Jann2411-like"/>
    <property type="match status" value="1"/>
</dbReference>
<dbReference type="OrthoDB" id="123307at2"/>
<gene>
    <name evidence="2" type="ORF">SacglDRAFT_00288</name>
</gene>